<proteinExistence type="predicted"/>
<organism evidence="4">
    <name type="scientific">Salpingoeca rosetta (strain ATCC 50818 / BSB-021)</name>
    <dbReference type="NCBI Taxonomy" id="946362"/>
    <lineage>
        <taxon>Eukaryota</taxon>
        <taxon>Choanoflagellata</taxon>
        <taxon>Craspedida</taxon>
        <taxon>Salpingoecidae</taxon>
        <taxon>Salpingoeca</taxon>
    </lineage>
</organism>
<protein>
    <submittedName>
        <fullName evidence="3">Uncharacterized protein</fullName>
    </submittedName>
</protein>
<dbReference type="RefSeq" id="XP_004988701.1">
    <property type="nucleotide sequence ID" value="XM_004988644.1"/>
</dbReference>
<feature type="chain" id="PRO_5003291311" evidence="2">
    <location>
        <begin position="31"/>
        <end position="304"/>
    </location>
</feature>
<dbReference type="InParanoid" id="F2UQ84"/>
<name>F2UQ84_SALR5</name>
<feature type="coiled-coil region" evidence="1">
    <location>
        <begin position="71"/>
        <end position="112"/>
    </location>
</feature>
<keyword evidence="2" id="KW-0732">Signal</keyword>
<dbReference type="AlphaFoldDB" id="F2UQ84"/>
<keyword evidence="4" id="KW-1185">Reference proteome</keyword>
<gene>
    <name evidence="3" type="ORF">PTSG_10736</name>
</gene>
<evidence type="ECO:0000256" key="1">
    <source>
        <dbReference type="SAM" id="Coils"/>
    </source>
</evidence>
<keyword evidence="1" id="KW-0175">Coiled coil</keyword>
<dbReference type="KEGG" id="sre:PTSG_10736"/>
<evidence type="ECO:0000256" key="2">
    <source>
        <dbReference type="SAM" id="SignalP"/>
    </source>
</evidence>
<dbReference type="Proteomes" id="UP000007799">
    <property type="component" value="Unassembled WGS sequence"/>
</dbReference>
<feature type="signal peptide" evidence="2">
    <location>
        <begin position="1"/>
        <end position="30"/>
    </location>
</feature>
<evidence type="ECO:0000313" key="3">
    <source>
        <dbReference type="EMBL" id="EGD79752.1"/>
    </source>
</evidence>
<reference evidence="3" key="1">
    <citation type="submission" date="2009-08" db="EMBL/GenBank/DDBJ databases">
        <title>Annotation of Salpingoeca rosetta.</title>
        <authorList>
            <consortium name="The Broad Institute Genome Sequencing Platform"/>
            <person name="Russ C."/>
            <person name="Cuomo C."/>
            <person name="Burger G."/>
            <person name="Gray M.W."/>
            <person name="Holland P.W.H."/>
            <person name="King N."/>
            <person name="Lang F.B.F."/>
            <person name="Roger A.J."/>
            <person name="Ruiz-Trillo I."/>
            <person name="Young S.K."/>
            <person name="Zeng Q."/>
            <person name="Gargeya S."/>
            <person name="Alvarado L."/>
            <person name="Berlin A."/>
            <person name="Chapman S.B."/>
            <person name="Chen Z."/>
            <person name="Freedman E."/>
            <person name="Gellesch M."/>
            <person name="Goldberg J."/>
            <person name="Griggs A."/>
            <person name="Gujja S."/>
            <person name="Heilman E."/>
            <person name="Heiman D."/>
            <person name="Howarth C."/>
            <person name="Mehta T."/>
            <person name="Neiman D."/>
            <person name="Pearson M."/>
            <person name="Roberts A."/>
            <person name="Saif S."/>
            <person name="Shea T."/>
            <person name="Shenoy N."/>
            <person name="Sisk P."/>
            <person name="Stolte C."/>
            <person name="Sykes S."/>
            <person name="White J."/>
            <person name="Yandava C."/>
            <person name="Haas B."/>
            <person name="Nusbaum C."/>
            <person name="Birren B."/>
        </authorList>
    </citation>
    <scope>NUCLEOTIDE SEQUENCE [LARGE SCALE GENOMIC DNA]</scope>
    <source>
        <strain evidence="3">ATCC 50818</strain>
    </source>
</reference>
<accession>F2UQ84</accession>
<evidence type="ECO:0000313" key="4">
    <source>
        <dbReference type="Proteomes" id="UP000007799"/>
    </source>
</evidence>
<dbReference type="GeneID" id="16069236"/>
<sequence length="304" mass="30693">MIPFSGHNMCVQALMLGLALLLVFNSMVLATGDAKRRNNATIYTDKDGQMVLEDSSTRVVLKDLFLDVQMLGALNASVTALQRENADLRAETSQLREANDQLQDRLTIVEETQTASAAFTRVQAITDPGTYRVTLAISSNSDLPTSAPVYIEVGGAGGGGGGGSGCVSNGQDGGMTSLTPSSTWLSATGGGGGNSAYSITKAGGALHGKGTVGPIRLVGSGGDGGGGAVRDSFKAVEGGNGGYAAGVFQVDASTPITAEAIVGTGGAGASGGSECPLTPGRDGSDGFIIFHYPEGMDITITETF</sequence>
<dbReference type="EMBL" id="GL832988">
    <property type="protein sequence ID" value="EGD79752.1"/>
    <property type="molecule type" value="Genomic_DNA"/>
</dbReference>